<protein>
    <submittedName>
        <fullName evidence="6">Kelch repeat-containing protein</fullName>
    </submittedName>
</protein>
<dbReference type="Gene3D" id="2.120.10.80">
    <property type="entry name" value="Kelch-type beta propeller"/>
    <property type="match status" value="1"/>
</dbReference>
<gene>
    <name evidence="6" type="ORF">QBC47DRAFT_386748</name>
</gene>
<evidence type="ECO:0000313" key="7">
    <source>
        <dbReference type="Proteomes" id="UP001239445"/>
    </source>
</evidence>
<feature type="signal peptide" evidence="5">
    <location>
        <begin position="1"/>
        <end position="23"/>
    </location>
</feature>
<dbReference type="GO" id="GO:0019760">
    <property type="term" value="P:glucosinolate metabolic process"/>
    <property type="evidence" value="ECO:0007669"/>
    <property type="project" value="UniProtKB-ARBA"/>
</dbReference>
<feature type="transmembrane region" description="Helical" evidence="4">
    <location>
        <begin position="483"/>
        <end position="506"/>
    </location>
</feature>
<dbReference type="SUPFAM" id="SSF50965">
    <property type="entry name" value="Galactose oxidase, central domain"/>
    <property type="match status" value="1"/>
</dbReference>
<feature type="compositionally biased region" description="Basic and acidic residues" evidence="3">
    <location>
        <begin position="535"/>
        <end position="544"/>
    </location>
</feature>
<evidence type="ECO:0000256" key="2">
    <source>
        <dbReference type="ARBA" id="ARBA00023004"/>
    </source>
</evidence>
<feature type="region of interest" description="Disordered" evidence="3">
    <location>
        <begin position="446"/>
        <end position="480"/>
    </location>
</feature>
<dbReference type="InterPro" id="IPR015915">
    <property type="entry name" value="Kelch-typ_b-propeller"/>
</dbReference>
<reference evidence="6" key="1">
    <citation type="submission" date="2023-06" db="EMBL/GenBank/DDBJ databases">
        <title>Genome-scale phylogeny and comparative genomics of the fungal order Sordariales.</title>
        <authorList>
            <consortium name="Lawrence Berkeley National Laboratory"/>
            <person name="Hensen N."/>
            <person name="Bonometti L."/>
            <person name="Westerberg I."/>
            <person name="Brannstrom I.O."/>
            <person name="Guillou S."/>
            <person name="Cros-Aarteil S."/>
            <person name="Calhoun S."/>
            <person name="Haridas S."/>
            <person name="Kuo A."/>
            <person name="Mondo S."/>
            <person name="Pangilinan J."/>
            <person name="Riley R."/>
            <person name="Labutti K."/>
            <person name="Andreopoulos B."/>
            <person name="Lipzen A."/>
            <person name="Chen C."/>
            <person name="Yanf M."/>
            <person name="Daum C."/>
            <person name="Ng V."/>
            <person name="Clum A."/>
            <person name="Steindorff A."/>
            <person name="Ohm R."/>
            <person name="Martin F."/>
            <person name="Silar P."/>
            <person name="Natvig D."/>
            <person name="Lalanne C."/>
            <person name="Gautier V."/>
            <person name="Ament-Velasquez S.L."/>
            <person name="Kruys A."/>
            <person name="Hutchinson M.I."/>
            <person name="Powell A.J."/>
            <person name="Barry K."/>
            <person name="Miller A.N."/>
            <person name="Grigoriev I.V."/>
            <person name="Debuchy R."/>
            <person name="Gladieux P."/>
            <person name="Thoren M.H."/>
            <person name="Johannesson H."/>
        </authorList>
    </citation>
    <scope>NUCLEOTIDE SEQUENCE</scope>
    <source>
        <strain evidence="6">PSN4</strain>
    </source>
</reference>
<evidence type="ECO:0000256" key="3">
    <source>
        <dbReference type="SAM" id="MobiDB-lite"/>
    </source>
</evidence>
<keyword evidence="4" id="KW-0812">Transmembrane</keyword>
<feature type="chain" id="PRO_5042459594" evidence="5">
    <location>
        <begin position="24"/>
        <end position="594"/>
    </location>
</feature>
<keyword evidence="4" id="KW-0472">Membrane</keyword>
<keyword evidence="4" id="KW-1133">Transmembrane helix</keyword>
<dbReference type="AlphaFoldDB" id="A0AAJ0B986"/>
<evidence type="ECO:0000256" key="5">
    <source>
        <dbReference type="SAM" id="SignalP"/>
    </source>
</evidence>
<keyword evidence="7" id="KW-1185">Reference proteome</keyword>
<feature type="region of interest" description="Disordered" evidence="3">
    <location>
        <begin position="511"/>
        <end position="594"/>
    </location>
</feature>
<evidence type="ECO:0000256" key="1">
    <source>
        <dbReference type="ARBA" id="ARBA00022737"/>
    </source>
</evidence>
<keyword evidence="5" id="KW-0732">Signal</keyword>
<name>A0AAJ0B986_9PEZI</name>
<dbReference type="PANTHER" id="PTHR47435">
    <property type="entry name" value="KELCH REPEAT PROTEIN (AFU_ORTHOLOGUE AFUA_5G12780)"/>
    <property type="match status" value="1"/>
</dbReference>
<comment type="caution">
    <text evidence="6">The sequence shown here is derived from an EMBL/GenBank/DDBJ whole genome shotgun (WGS) entry which is preliminary data.</text>
</comment>
<dbReference type="InterPro" id="IPR011043">
    <property type="entry name" value="Gal_Oxase/kelch_b-propeller"/>
</dbReference>
<accession>A0AAJ0B986</accession>
<keyword evidence="1" id="KW-0677">Repeat</keyword>
<dbReference type="EMBL" id="MU839837">
    <property type="protein sequence ID" value="KAK1753565.1"/>
    <property type="molecule type" value="Genomic_DNA"/>
</dbReference>
<organism evidence="6 7">
    <name type="scientific">Echria macrotheca</name>
    <dbReference type="NCBI Taxonomy" id="438768"/>
    <lineage>
        <taxon>Eukaryota</taxon>
        <taxon>Fungi</taxon>
        <taxon>Dikarya</taxon>
        <taxon>Ascomycota</taxon>
        <taxon>Pezizomycotina</taxon>
        <taxon>Sordariomycetes</taxon>
        <taxon>Sordariomycetidae</taxon>
        <taxon>Sordariales</taxon>
        <taxon>Schizotheciaceae</taxon>
        <taxon>Echria</taxon>
    </lineage>
</organism>
<sequence length="594" mass="63488">MGRYMPFLSLLVILLNLSPRIQGSEHHALAARDDAPSTTDFLRRAFPAVIVLGDYLYIDGGEVAQLYGGKNGSAEHPSYAMNGTLSIPLKTSWTNSTVTFKQSPKAAPVFNQQGIWRDPAGSAFYIWGGTTSYFAQPPPLEIWRFSADGYGGGGWAHENPRGNAVVELAKATRGGQASFTQSREIGYYLGGYASAQTDTSVTGDAYLALPGLIEFNMTSGELTNASSVGLGPYSTLIKGAAEFVPFGPGGVLLFLGGGQSSIRTTYGGWTGVDFNNLTLYDINAKKWYSQQTTGARPTRRERFCTVGVAGPNNTYEIFMYGGVDTQASRTSDEVYVLSLPGFVFFKGPTASTARADHSCALVGRSQMLSIGGTDAFAGFPNSLLDRDPWQNGLGILDLPPMAWKNSYDADAAPYDSPVIVKQWYSQGGLGSVAWSSPEVEKLFAETAPPSADPNPTSPSGPNQPTSSNPSDSSNNNASSGPPVGAIVGGVLGGVVLVVVVVGLFIVHRHKKRQRDLDPALGETQPVPPYGYSKTWDPHKAEYVERWSSAVTSEPPPQELEGHTRQELPAGHGYSEMHSPHGTSELPPGARRDQT</sequence>
<proteinExistence type="predicted"/>
<keyword evidence="2" id="KW-0408">Iron</keyword>
<evidence type="ECO:0000313" key="6">
    <source>
        <dbReference type="EMBL" id="KAK1753565.1"/>
    </source>
</evidence>
<evidence type="ECO:0000256" key="4">
    <source>
        <dbReference type="SAM" id="Phobius"/>
    </source>
</evidence>
<dbReference type="PANTHER" id="PTHR47435:SF4">
    <property type="entry name" value="KELCH REPEAT PROTEIN (AFU_ORTHOLOGUE AFUA_5G12780)"/>
    <property type="match status" value="1"/>
</dbReference>
<dbReference type="Proteomes" id="UP001239445">
    <property type="component" value="Unassembled WGS sequence"/>
</dbReference>
<feature type="compositionally biased region" description="Low complexity" evidence="3">
    <location>
        <begin position="462"/>
        <end position="480"/>
    </location>
</feature>